<dbReference type="Proteomes" id="UP000298663">
    <property type="component" value="Unassembled WGS sequence"/>
</dbReference>
<evidence type="ECO:0000313" key="1">
    <source>
        <dbReference type="EMBL" id="TKR61101.1"/>
    </source>
</evidence>
<protein>
    <recommendedName>
        <fullName evidence="3">F-box domain-containing protein</fullName>
    </recommendedName>
</protein>
<proteinExistence type="predicted"/>
<keyword evidence="2" id="KW-1185">Reference proteome</keyword>
<dbReference type="AlphaFoldDB" id="A0A4U5LXW9"/>
<gene>
    <name evidence="1" type="ORF">L596_028256</name>
</gene>
<sequence>MGSKIARPCDPMREAMREASHLRKGCISQFPLPLFTVLMDSVPVTFVESVIARSSFSELCSLRLTSGNFGKVASSHHDNNGILYLDYVRDSLPRFKFDTNMATVHNPKCCLKRDMRDDLVGEEAFDFAVSKPKFCHNTEVCFTNGLFSLKRGFAGRLKRFMNAKENGEAILKTSQKYTFQAKGKRKEKKAIVDCIDEMLISDDDGVRDVLVATFSWNAIDHVYFQHAFTPMPSFVRDQALNPKSAIILSQEFDVDSETKREFDETLRKCWAKATSSQRKLRNKVFCGFRSPVALTTHMWTRYKKIPPKVRSSVPSEILDGEFVSRFYHFTPKKRGDKKGILRKSMVLYAAMQNSVFERVAGNEAKRGRTSVGDIAFLKELSYFVLFLNCL</sequence>
<evidence type="ECO:0000313" key="2">
    <source>
        <dbReference type="Proteomes" id="UP000298663"/>
    </source>
</evidence>
<accession>A0A4U5LXW9</accession>
<dbReference type="EMBL" id="AZBU02000011">
    <property type="protein sequence ID" value="TKR61101.1"/>
    <property type="molecule type" value="Genomic_DNA"/>
</dbReference>
<organism evidence="1 2">
    <name type="scientific">Steinernema carpocapsae</name>
    <name type="common">Entomopathogenic nematode</name>
    <dbReference type="NCBI Taxonomy" id="34508"/>
    <lineage>
        <taxon>Eukaryota</taxon>
        <taxon>Metazoa</taxon>
        <taxon>Ecdysozoa</taxon>
        <taxon>Nematoda</taxon>
        <taxon>Chromadorea</taxon>
        <taxon>Rhabditida</taxon>
        <taxon>Tylenchina</taxon>
        <taxon>Panagrolaimomorpha</taxon>
        <taxon>Strongyloidoidea</taxon>
        <taxon>Steinernematidae</taxon>
        <taxon>Steinernema</taxon>
    </lineage>
</organism>
<name>A0A4U5LXW9_STECR</name>
<comment type="caution">
    <text evidence="1">The sequence shown here is derived from an EMBL/GenBank/DDBJ whole genome shotgun (WGS) entry which is preliminary data.</text>
</comment>
<reference evidence="1 2" key="1">
    <citation type="journal article" date="2015" name="Genome Biol.">
        <title>Comparative genomics of Steinernema reveals deeply conserved gene regulatory networks.</title>
        <authorList>
            <person name="Dillman A.R."/>
            <person name="Macchietto M."/>
            <person name="Porter C.F."/>
            <person name="Rogers A."/>
            <person name="Williams B."/>
            <person name="Antoshechkin I."/>
            <person name="Lee M.M."/>
            <person name="Goodwin Z."/>
            <person name="Lu X."/>
            <person name="Lewis E.E."/>
            <person name="Goodrich-Blair H."/>
            <person name="Stock S.P."/>
            <person name="Adams B.J."/>
            <person name="Sternberg P.W."/>
            <person name="Mortazavi A."/>
        </authorList>
    </citation>
    <scope>NUCLEOTIDE SEQUENCE [LARGE SCALE GENOMIC DNA]</scope>
    <source>
        <strain evidence="1 2">ALL</strain>
    </source>
</reference>
<evidence type="ECO:0008006" key="3">
    <source>
        <dbReference type="Google" id="ProtNLM"/>
    </source>
</evidence>
<reference evidence="1 2" key="2">
    <citation type="journal article" date="2019" name="G3 (Bethesda)">
        <title>Hybrid Assembly of the Genome of the Entomopathogenic Nematode Steinernema carpocapsae Identifies the X-Chromosome.</title>
        <authorList>
            <person name="Serra L."/>
            <person name="Macchietto M."/>
            <person name="Macias-Munoz A."/>
            <person name="McGill C.J."/>
            <person name="Rodriguez I.M."/>
            <person name="Rodriguez B."/>
            <person name="Murad R."/>
            <person name="Mortazavi A."/>
        </authorList>
    </citation>
    <scope>NUCLEOTIDE SEQUENCE [LARGE SCALE GENOMIC DNA]</scope>
    <source>
        <strain evidence="1 2">ALL</strain>
    </source>
</reference>